<accession>A0AA86IUF6</accession>
<dbReference type="AlphaFoldDB" id="A0AA86IUF6"/>
<dbReference type="RefSeq" id="WP_088219593.1">
    <property type="nucleotide sequence ID" value="NZ_AP024590.1"/>
</dbReference>
<proteinExistence type="predicted"/>
<name>A0AA86IUF6_9ENTR</name>
<dbReference type="Proteomes" id="UP000682928">
    <property type="component" value="Chromosome"/>
</dbReference>
<reference evidence="1" key="1">
    <citation type="submission" date="2021-04" db="EMBL/GenBank/DDBJ databases">
        <title>Difference and commonality of drug resistance evolution in various bacteria. and drug sensitivity profiles.</title>
        <authorList>
            <person name="Maeda T."/>
            <person name="Shibai A."/>
            <person name="Kawada K."/>
            <person name="Kotani H."/>
            <person name="Tarusawa Y."/>
            <person name="Tanabe K."/>
            <person name="Furusawa C."/>
        </authorList>
    </citation>
    <scope>NUCLEOTIDE SEQUENCE</scope>
    <source>
        <strain evidence="1">JCM 8580</strain>
    </source>
</reference>
<evidence type="ECO:0000313" key="1">
    <source>
        <dbReference type="EMBL" id="BCU56021.1"/>
    </source>
</evidence>
<evidence type="ECO:0000313" key="2">
    <source>
        <dbReference type="Proteomes" id="UP000682928"/>
    </source>
</evidence>
<organism evidence="1 2">
    <name type="scientific">Enterobacter kobei</name>
    <dbReference type="NCBI Taxonomy" id="208224"/>
    <lineage>
        <taxon>Bacteria</taxon>
        <taxon>Pseudomonadati</taxon>
        <taxon>Pseudomonadota</taxon>
        <taxon>Gammaproteobacteria</taxon>
        <taxon>Enterobacterales</taxon>
        <taxon>Enterobacteriaceae</taxon>
        <taxon>Enterobacter</taxon>
        <taxon>Enterobacter cloacae complex</taxon>
    </lineage>
</organism>
<sequence length="167" mass="18306">MSELQNNKELVAVGHEFAKALGSDTPIIEIAKMMSRLAERLDCTTATLRETAKQRDALTADNVARAEIIGQLVWQYSASGIKPVEKSLNPASALLFDALEVLRQPATEAAIVELKAQGVDLFAREMARTHAQCQAGGFFDRQVVVYDKFRSVATAFAQQLRNGEVEP</sequence>
<protein>
    <submittedName>
        <fullName evidence="1">Uncharacterized protein</fullName>
    </submittedName>
</protein>
<dbReference type="EMBL" id="AP024590">
    <property type="protein sequence ID" value="BCU56021.1"/>
    <property type="molecule type" value="Genomic_DNA"/>
</dbReference>
<gene>
    <name evidence="1" type="ORF">ENKO_26150</name>
</gene>